<keyword evidence="4" id="KW-0658">Purine biosynthesis</keyword>
<evidence type="ECO:0000256" key="3">
    <source>
        <dbReference type="ARBA" id="ARBA00022679"/>
    </source>
</evidence>
<dbReference type="InterPro" id="IPR036477">
    <property type="entry name" value="Formyl_transf_N_sf"/>
</dbReference>
<feature type="region of interest" description="Disordered" evidence="5">
    <location>
        <begin position="245"/>
        <end position="305"/>
    </location>
</feature>
<dbReference type="GO" id="GO:0004644">
    <property type="term" value="F:phosphoribosylglycinamide formyltransferase activity"/>
    <property type="evidence" value="ECO:0007669"/>
    <property type="project" value="UniProtKB-EC"/>
</dbReference>
<evidence type="ECO:0000256" key="2">
    <source>
        <dbReference type="ARBA" id="ARBA00012254"/>
    </source>
</evidence>
<dbReference type="InParanoid" id="A0A1Y2FZ51"/>
<dbReference type="Proteomes" id="UP000193467">
    <property type="component" value="Unassembled WGS sequence"/>
</dbReference>
<feature type="compositionally biased region" description="Low complexity" evidence="5">
    <location>
        <begin position="271"/>
        <end position="293"/>
    </location>
</feature>
<reference evidence="7 8" key="1">
    <citation type="submission" date="2016-07" db="EMBL/GenBank/DDBJ databases">
        <title>Pervasive Adenine N6-methylation of Active Genes in Fungi.</title>
        <authorList>
            <consortium name="DOE Joint Genome Institute"/>
            <person name="Mondo S.J."/>
            <person name="Dannebaum R.O."/>
            <person name="Kuo R.C."/>
            <person name="Labutti K."/>
            <person name="Haridas S."/>
            <person name="Kuo A."/>
            <person name="Salamov A."/>
            <person name="Ahrendt S.R."/>
            <person name="Lipzen A."/>
            <person name="Sullivan W."/>
            <person name="Andreopoulos W.B."/>
            <person name="Clum A."/>
            <person name="Lindquist E."/>
            <person name="Daum C."/>
            <person name="Ramamoorthy G.K."/>
            <person name="Gryganskyi A."/>
            <person name="Culley D."/>
            <person name="Magnuson J.K."/>
            <person name="James T.Y."/>
            <person name="O'Malley M.A."/>
            <person name="Stajich J.E."/>
            <person name="Spatafora J.W."/>
            <person name="Visel A."/>
            <person name="Grigoriev I.V."/>
        </authorList>
    </citation>
    <scope>NUCLEOTIDE SEQUENCE [LARGE SCALE GENOMIC DNA]</scope>
    <source>
        <strain evidence="7 8">62-1032</strain>
    </source>
</reference>
<feature type="compositionally biased region" description="Polar residues" evidence="5">
    <location>
        <begin position="251"/>
        <end position="262"/>
    </location>
</feature>
<gene>
    <name evidence="7" type="ORF">BCR35DRAFT_301403</name>
</gene>
<dbReference type="STRING" id="106004.A0A1Y2FZ51"/>
<comment type="caution">
    <text evidence="7">The sequence shown here is derived from an EMBL/GenBank/DDBJ whole genome shotgun (WGS) entry which is preliminary data.</text>
</comment>
<evidence type="ECO:0000313" key="8">
    <source>
        <dbReference type="Proteomes" id="UP000193467"/>
    </source>
</evidence>
<accession>A0A1Y2FZ51</accession>
<dbReference type="Pfam" id="PF00551">
    <property type="entry name" value="Formyl_trans_N"/>
    <property type="match status" value="2"/>
</dbReference>
<comment type="pathway">
    <text evidence="1">Purine metabolism; IMP biosynthesis via de novo pathway; N(2)-formyl-N(1)-(5-phospho-D-ribosyl)glycinamide from N(1)-(5-phospho-D-ribosyl)glycinamide (10-formyl THF route): step 1/1.</text>
</comment>
<dbReference type="InterPro" id="IPR002376">
    <property type="entry name" value="Formyl_transf_N"/>
</dbReference>
<feature type="domain" description="Formyl transferase N-terminal" evidence="6">
    <location>
        <begin position="307"/>
        <end position="357"/>
    </location>
</feature>
<proteinExistence type="predicted"/>
<dbReference type="PANTHER" id="PTHR43369">
    <property type="entry name" value="PHOSPHORIBOSYLGLYCINAMIDE FORMYLTRANSFERASE"/>
    <property type="match status" value="1"/>
</dbReference>
<dbReference type="Gene3D" id="3.40.50.170">
    <property type="entry name" value="Formyl transferase, N-terminal domain"/>
    <property type="match status" value="1"/>
</dbReference>
<evidence type="ECO:0000256" key="1">
    <source>
        <dbReference type="ARBA" id="ARBA00005054"/>
    </source>
</evidence>
<evidence type="ECO:0000313" key="7">
    <source>
        <dbReference type="EMBL" id="ORY88629.1"/>
    </source>
</evidence>
<organism evidence="7 8">
    <name type="scientific">Leucosporidium creatinivorum</name>
    <dbReference type="NCBI Taxonomy" id="106004"/>
    <lineage>
        <taxon>Eukaryota</taxon>
        <taxon>Fungi</taxon>
        <taxon>Dikarya</taxon>
        <taxon>Basidiomycota</taxon>
        <taxon>Pucciniomycotina</taxon>
        <taxon>Microbotryomycetes</taxon>
        <taxon>Leucosporidiales</taxon>
        <taxon>Leucosporidium</taxon>
    </lineage>
</organism>
<dbReference type="FunCoup" id="A0A1Y2FZ51">
    <property type="interactions" value="298"/>
</dbReference>
<dbReference type="EC" id="2.1.2.2" evidence="2"/>
<dbReference type="OrthoDB" id="5575075at2759"/>
<dbReference type="PANTHER" id="PTHR43369:SF2">
    <property type="entry name" value="PHOSPHORIBOSYLGLYCINAMIDE FORMYLTRANSFERASE"/>
    <property type="match status" value="1"/>
</dbReference>
<keyword evidence="8" id="KW-1185">Reference proteome</keyword>
<keyword evidence="3" id="KW-0808">Transferase</keyword>
<protein>
    <recommendedName>
        <fullName evidence="2">phosphoribosylglycinamide formyltransferase 1</fullName>
        <ecNumber evidence="2">2.1.2.2</ecNumber>
    </recommendedName>
</protein>
<dbReference type="GO" id="GO:0005737">
    <property type="term" value="C:cytoplasm"/>
    <property type="evidence" value="ECO:0007669"/>
    <property type="project" value="TreeGrafter"/>
</dbReference>
<dbReference type="GO" id="GO:0006189">
    <property type="term" value="P:'de novo' IMP biosynthetic process"/>
    <property type="evidence" value="ECO:0007669"/>
    <property type="project" value="TreeGrafter"/>
</dbReference>
<name>A0A1Y2FZ51_9BASI</name>
<evidence type="ECO:0000256" key="5">
    <source>
        <dbReference type="SAM" id="MobiDB-lite"/>
    </source>
</evidence>
<feature type="domain" description="Formyl transferase N-terminal" evidence="6">
    <location>
        <begin position="27"/>
        <end position="162"/>
    </location>
</feature>
<sequence length="371" mass="39805">MASTDTIPAPSTIAATTQAELETRKWRVTVLISGSGSNLQALMDALPATLSKCSIVSVISNSKDAYGLTRAANHKPPIPATSFSPYNYQKLHPELFAEAEKEIKELGDRVKAGEDVKGQWAAKKKELAARVKPLYQVELAKRVKDTKPDLIVLAGFMLILLPGTLETLVRDWVEEDGSQGVEAEGTLRTLGASPYPSELAKGSPIPIINLHPALPGSFVGPHVIEDAWEAFNQRKLPVEGEGIKEGVPESAKSTPAPSTADPSQPIKDLADSLASTSLSSSSTAAELTPAAPAIGDEPSPFGPRITKTGIMIHRVIPELDRGEPVLWREVEMKEGESIGDLKERIHKVEHGAIVDAVEQVTGELGSGKWWK</sequence>
<evidence type="ECO:0000259" key="6">
    <source>
        <dbReference type="Pfam" id="PF00551"/>
    </source>
</evidence>
<dbReference type="EMBL" id="MCGR01000009">
    <property type="protein sequence ID" value="ORY88629.1"/>
    <property type="molecule type" value="Genomic_DNA"/>
</dbReference>
<evidence type="ECO:0000256" key="4">
    <source>
        <dbReference type="ARBA" id="ARBA00022755"/>
    </source>
</evidence>
<dbReference type="SUPFAM" id="SSF53328">
    <property type="entry name" value="Formyltransferase"/>
    <property type="match status" value="2"/>
</dbReference>
<dbReference type="AlphaFoldDB" id="A0A1Y2FZ51"/>